<reference evidence="2" key="1">
    <citation type="submission" date="2020-05" db="EMBL/GenBank/DDBJ databases">
        <title>WGS assembly of Corymbia citriodora subspecies variegata.</title>
        <authorList>
            <person name="Barry K."/>
            <person name="Hundley H."/>
            <person name="Shu S."/>
            <person name="Jenkins J."/>
            <person name="Grimwood J."/>
            <person name="Baten A."/>
        </authorList>
    </citation>
    <scope>NUCLEOTIDE SEQUENCE</scope>
    <source>
        <strain evidence="2">CV2-018</strain>
    </source>
</reference>
<proteinExistence type="predicted"/>
<dbReference type="PANTHER" id="PTHR36743:SF1">
    <property type="entry name" value="OS04G0495300 PROTEIN"/>
    <property type="match status" value="1"/>
</dbReference>
<keyword evidence="3" id="KW-1185">Reference proteome</keyword>
<gene>
    <name evidence="2" type="ORF">BT93_L2270</name>
</gene>
<dbReference type="PANTHER" id="PTHR36743">
    <property type="entry name" value="OS04G0495300 PROTEIN"/>
    <property type="match status" value="1"/>
</dbReference>
<dbReference type="EMBL" id="MU090278">
    <property type="protein sequence ID" value="KAF7848130.1"/>
    <property type="molecule type" value="Genomic_DNA"/>
</dbReference>
<evidence type="ECO:0000313" key="3">
    <source>
        <dbReference type="Proteomes" id="UP000806378"/>
    </source>
</evidence>
<comment type="caution">
    <text evidence="2">The sequence shown here is derived from an EMBL/GenBank/DDBJ whole genome shotgun (WGS) entry which is preliminary data.</text>
</comment>
<accession>A0A8T0CK41</accession>
<keyword evidence="1" id="KW-1133">Transmembrane helix</keyword>
<sequence length="175" mass="18186">MGISSSKKRVESSLHDSPEFDSACDSAYAHCLSLTQHAFDGVFPYQLSSAAAHLHRSLSSTSPLVSRWLPSPPSQSQVDRALRATTRRRPLPPAGGGGDGPQLLDAAEFREWAVELFAGAVVESAGRAVLTRVPIGVAGIAGLGMATRSGKEVIGSVIGVYALGVATLIYLGLSG</sequence>
<dbReference type="Gramene" id="rna-gnl|WGS:JABURB|Cocit.L2270.1">
    <property type="protein sequence ID" value="cds-KAF7848130.1"/>
    <property type="gene ID" value="gene-BT93_L2270"/>
</dbReference>
<protein>
    <submittedName>
        <fullName evidence="2">Uncharacterized protein</fullName>
    </submittedName>
</protein>
<dbReference type="Proteomes" id="UP000806378">
    <property type="component" value="Unassembled WGS sequence"/>
</dbReference>
<keyword evidence="1" id="KW-0812">Transmembrane</keyword>
<organism evidence="2 3">
    <name type="scientific">Corymbia citriodora subsp. variegata</name>
    <dbReference type="NCBI Taxonomy" id="360336"/>
    <lineage>
        <taxon>Eukaryota</taxon>
        <taxon>Viridiplantae</taxon>
        <taxon>Streptophyta</taxon>
        <taxon>Embryophyta</taxon>
        <taxon>Tracheophyta</taxon>
        <taxon>Spermatophyta</taxon>
        <taxon>Magnoliopsida</taxon>
        <taxon>eudicotyledons</taxon>
        <taxon>Gunneridae</taxon>
        <taxon>Pentapetalae</taxon>
        <taxon>rosids</taxon>
        <taxon>malvids</taxon>
        <taxon>Myrtales</taxon>
        <taxon>Myrtaceae</taxon>
        <taxon>Myrtoideae</taxon>
        <taxon>Eucalypteae</taxon>
        <taxon>Corymbia</taxon>
    </lineage>
</organism>
<dbReference type="OrthoDB" id="1885878at2759"/>
<keyword evidence="1" id="KW-0472">Membrane</keyword>
<evidence type="ECO:0000313" key="2">
    <source>
        <dbReference type="EMBL" id="KAF7848130.1"/>
    </source>
</evidence>
<feature type="transmembrane region" description="Helical" evidence="1">
    <location>
        <begin position="153"/>
        <end position="173"/>
    </location>
</feature>
<evidence type="ECO:0000256" key="1">
    <source>
        <dbReference type="SAM" id="Phobius"/>
    </source>
</evidence>
<name>A0A8T0CK41_CORYI</name>
<dbReference type="AlphaFoldDB" id="A0A8T0CK41"/>